<dbReference type="AlphaFoldDB" id="A0A4U8UEG9"/>
<keyword evidence="1" id="KW-0812">Transmembrane</keyword>
<name>A0A4U8UEG9_9HELI</name>
<dbReference type="EMBL" id="JRPC02000008">
    <property type="protein sequence ID" value="TLE16201.1"/>
    <property type="molecule type" value="Genomic_DNA"/>
</dbReference>
<keyword evidence="1" id="KW-0472">Membrane</keyword>
<evidence type="ECO:0000313" key="2">
    <source>
        <dbReference type="EMBL" id="TLE16201.1"/>
    </source>
</evidence>
<dbReference type="Proteomes" id="UP000029920">
    <property type="component" value="Unassembled WGS sequence"/>
</dbReference>
<organism evidence="2 3">
    <name type="scientific">Helicobacter apodemus</name>
    <dbReference type="NCBI Taxonomy" id="135569"/>
    <lineage>
        <taxon>Bacteria</taxon>
        <taxon>Pseudomonadati</taxon>
        <taxon>Campylobacterota</taxon>
        <taxon>Epsilonproteobacteria</taxon>
        <taxon>Campylobacterales</taxon>
        <taxon>Helicobacteraceae</taxon>
        <taxon>Helicobacter</taxon>
    </lineage>
</organism>
<proteinExistence type="predicted"/>
<evidence type="ECO:0000256" key="1">
    <source>
        <dbReference type="SAM" id="Phobius"/>
    </source>
</evidence>
<keyword evidence="1" id="KW-1133">Transmembrane helix</keyword>
<keyword evidence="3" id="KW-1185">Reference proteome</keyword>
<comment type="caution">
    <text evidence="2">The sequence shown here is derived from an EMBL/GenBank/DDBJ whole genome shotgun (WGS) entry which is preliminary data.</text>
</comment>
<sequence length="839" mass="91612">MKVLKILGITFAVILIILASTIFWVFSNSGNEFLKNTITKIANEKAPIGLEFTHFKLGFRDFAFSLKDKQQSQIALNGDYSLLTLNTNAQISAVIKDLSLYEQLIGIRLNGGASLNGEIIKKSNNLAIKADFKAFKSTINIDVILENYNPKKLFITSKEGIDLQSLLTFLNQPSYASGKILLNADLDISNLASPNGGFKIASDGIFPNNTLLQKEYNLTLPKEPIKLAINGEAKANHILTTILANSSYFQLTSKDLLLNLKDYSTNGNLKTIINHIRFNDFTIKTPVTTNVALKSKDITNQEATLTLYALTNPILAHLNIPNYKPTNALIEGKDLSIKEILDFTALPYKAQGNINLNAEINAINLTPLNYNLKANLSSSIQSLVFNDLNLASNNTLEATITGNPKAMNIETKSDLFDSKIYANALLKEYSPNNIILELENLNLEKVSKLLNYDIYGALNAKAALENFKDSSFDGDFSLNAPELTLSKKTLNTLSGMEFKHDIIFALNGDGDFKQGKGEAKLNVTGKDIILEISNALINLKDNAYSANFNFHTPNIANINPLKLPLQGKLTLKGNAGFADNIPMLYLINKNFGDLELTLANEHLKIDANNLSAKKIADFTGNGKLIKGGTFNINTDLTLKLKDMIQNLNGFLKLQGKNIEIYSIDIDALANNYEKTNQINLLDIGAFVLAGPLGIAATKGGDLGKMGLNSILDTKTAIKELEANIDLQKGIATAKDAAFATTKTRIAAKGAINLNNQSFDNFYIGLLDANNCAKYSQKIEGSLTNPKIQITQTAVKTAINLATSLLDKVAKGAKTLAEPITKQGENCKPFYNGAVKHPKK</sequence>
<dbReference type="RefSeq" id="WP_034552664.1">
    <property type="nucleotide sequence ID" value="NZ_JRPC02000008.1"/>
</dbReference>
<gene>
    <name evidence="2" type="ORF">LS72_003780</name>
</gene>
<protein>
    <submittedName>
        <fullName evidence="2">Uncharacterized protein</fullName>
    </submittedName>
</protein>
<accession>A0A4U8UEG9</accession>
<feature type="transmembrane region" description="Helical" evidence="1">
    <location>
        <begin position="7"/>
        <end position="26"/>
    </location>
</feature>
<evidence type="ECO:0000313" key="3">
    <source>
        <dbReference type="Proteomes" id="UP000029920"/>
    </source>
</evidence>
<reference evidence="2 3" key="1">
    <citation type="journal article" date="2014" name="Genome Announc.">
        <title>Draft genome sequences of eight enterohepatic helicobacter species isolated from both laboratory and wild rodents.</title>
        <authorList>
            <person name="Sheh A."/>
            <person name="Shen Z."/>
            <person name="Fox J.G."/>
        </authorList>
    </citation>
    <scope>NUCLEOTIDE SEQUENCE [LARGE SCALE GENOMIC DNA]</scope>
    <source>
        <strain evidence="2 3">MIT-03-7007</strain>
    </source>
</reference>